<organism evidence="1 2">
    <name type="scientific">Armillaria tabescens</name>
    <name type="common">Ringless honey mushroom</name>
    <name type="synonym">Agaricus tabescens</name>
    <dbReference type="NCBI Taxonomy" id="1929756"/>
    <lineage>
        <taxon>Eukaryota</taxon>
        <taxon>Fungi</taxon>
        <taxon>Dikarya</taxon>
        <taxon>Basidiomycota</taxon>
        <taxon>Agaricomycotina</taxon>
        <taxon>Agaricomycetes</taxon>
        <taxon>Agaricomycetidae</taxon>
        <taxon>Agaricales</taxon>
        <taxon>Marasmiineae</taxon>
        <taxon>Physalacriaceae</taxon>
        <taxon>Desarmillaria</taxon>
    </lineage>
</organism>
<gene>
    <name evidence="1" type="ORF">EV420DRAFT_1644380</name>
</gene>
<dbReference type="RefSeq" id="XP_060329103.1">
    <property type="nucleotide sequence ID" value="XM_060477636.1"/>
</dbReference>
<dbReference type="Proteomes" id="UP001175211">
    <property type="component" value="Unassembled WGS sequence"/>
</dbReference>
<evidence type="ECO:0000313" key="1">
    <source>
        <dbReference type="EMBL" id="KAK0455593.1"/>
    </source>
</evidence>
<dbReference type="Gene3D" id="1.10.630.10">
    <property type="entry name" value="Cytochrome P450"/>
    <property type="match status" value="1"/>
</dbReference>
<dbReference type="GeneID" id="85361184"/>
<proteinExistence type="predicted"/>
<sequence>MLSPSPALSGPSSKCARTSASKTNFAQVEFGNTDPTWEQLNSSLAYLDEVVHESLRIHPPVPETRRVVRILPLSLLLVKAVEDNILPLATPVVTKSGETINSIFVAKGELFTAPIQMLRAEEIKGHRFLLTFINGTLGEVFALAEFKSVSSEILLKIWF</sequence>
<protein>
    <submittedName>
        <fullName evidence="1">Uncharacterized protein</fullName>
    </submittedName>
</protein>
<dbReference type="GO" id="GO:0005506">
    <property type="term" value="F:iron ion binding"/>
    <property type="evidence" value="ECO:0007669"/>
    <property type="project" value="InterPro"/>
</dbReference>
<comment type="caution">
    <text evidence="1">The sequence shown here is derived from an EMBL/GenBank/DDBJ whole genome shotgun (WGS) entry which is preliminary data.</text>
</comment>
<accession>A0AA39KB61</accession>
<dbReference type="GO" id="GO:0020037">
    <property type="term" value="F:heme binding"/>
    <property type="evidence" value="ECO:0007669"/>
    <property type="project" value="InterPro"/>
</dbReference>
<dbReference type="GO" id="GO:0004497">
    <property type="term" value="F:monooxygenase activity"/>
    <property type="evidence" value="ECO:0007669"/>
    <property type="project" value="InterPro"/>
</dbReference>
<dbReference type="EMBL" id="JAUEPS010000024">
    <property type="protein sequence ID" value="KAK0455593.1"/>
    <property type="molecule type" value="Genomic_DNA"/>
</dbReference>
<dbReference type="GO" id="GO:0016705">
    <property type="term" value="F:oxidoreductase activity, acting on paired donors, with incorporation or reduction of molecular oxygen"/>
    <property type="evidence" value="ECO:0007669"/>
    <property type="project" value="InterPro"/>
</dbReference>
<dbReference type="SUPFAM" id="SSF48264">
    <property type="entry name" value="Cytochrome P450"/>
    <property type="match status" value="1"/>
</dbReference>
<dbReference type="Pfam" id="PF00067">
    <property type="entry name" value="p450"/>
    <property type="match status" value="1"/>
</dbReference>
<dbReference type="InterPro" id="IPR001128">
    <property type="entry name" value="Cyt_P450"/>
</dbReference>
<reference evidence="1" key="1">
    <citation type="submission" date="2023-06" db="EMBL/GenBank/DDBJ databases">
        <authorList>
            <consortium name="Lawrence Berkeley National Laboratory"/>
            <person name="Ahrendt S."/>
            <person name="Sahu N."/>
            <person name="Indic B."/>
            <person name="Wong-Bajracharya J."/>
            <person name="Merenyi Z."/>
            <person name="Ke H.-M."/>
            <person name="Monk M."/>
            <person name="Kocsube S."/>
            <person name="Drula E."/>
            <person name="Lipzen A."/>
            <person name="Balint B."/>
            <person name="Henrissat B."/>
            <person name="Andreopoulos B."/>
            <person name="Martin F.M."/>
            <person name="Harder C.B."/>
            <person name="Rigling D."/>
            <person name="Ford K.L."/>
            <person name="Foster G.D."/>
            <person name="Pangilinan J."/>
            <person name="Papanicolaou A."/>
            <person name="Barry K."/>
            <person name="LaButti K."/>
            <person name="Viragh M."/>
            <person name="Koriabine M."/>
            <person name="Yan M."/>
            <person name="Riley R."/>
            <person name="Champramary S."/>
            <person name="Plett K.L."/>
            <person name="Tsai I.J."/>
            <person name="Slot J."/>
            <person name="Sipos G."/>
            <person name="Plett J."/>
            <person name="Nagy L.G."/>
            <person name="Grigoriev I.V."/>
        </authorList>
    </citation>
    <scope>NUCLEOTIDE SEQUENCE</scope>
    <source>
        <strain evidence="1">CCBAS 213</strain>
    </source>
</reference>
<keyword evidence="2" id="KW-1185">Reference proteome</keyword>
<name>A0AA39KB61_ARMTA</name>
<evidence type="ECO:0000313" key="2">
    <source>
        <dbReference type="Proteomes" id="UP001175211"/>
    </source>
</evidence>
<dbReference type="AlphaFoldDB" id="A0AA39KB61"/>
<dbReference type="InterPro" id="IPR036396">
    <property type="entry name" value="Cyt_P450_sf"/>
</dbReference>